<dbReference type="GO" id="GO:0015379">
    <property type="term" value="F:potassium:chloride symporter activity"/>
    <property type="evidence" value="ECO:0007669"/>
    <property type="project" value="InterPro"/>
</dbReference>
<evidence type="ECO:0000313" key="12">
    <source>
        <dbReference type="Proteomes" id="UP001139150"/>
    </source>
</evidence>
<keyword evidence="4" id="KW-0633">Potassium transport</keyword>
<keyword evidence="5 10" id="KW-0812">Transmembrane</keyword>
<feature type="transmembrane region" description="Helical" evidence="10">
    <location>
        <begin position="21"/>
        <end position="40"/>
    </location>
</feature>
<keyword evidence="7 10" id="KW-1133">Transmembrane helix</keyword>
<dbReference type="RefSeq" id="WP_250098441.1">
    <property type="nucleotide sequence ID" value="NZ_JAKRYL010000032.1"/>
</dbReference>
<dbReference type="EMBL" id="JAKRYL010000032">
    <property type="protein sequence ID" value="MCL7749581.1"/>
    <property type="molecule type" value="Genomic_DNA"/>
</dbReference>
<feature type="transmembrane region" description="Helical" evidence="10">
    <location>
        <begin position="124"/>
        <end position="149"/>
    </location>
</feature>
<organism evidence="11 12">
    <name type="scientific">Halalkalibacter alkaliphilus</name>
    <dbReference type="NCBI Taxonomy" id="2917993"/>
    <lineage>
        <taxon>Bacteria</taxon>
        <taxon>Bacillati</taxon>
        <taxon>Bacillota</taxon>
        <taxon>Bacilli</taxon>
        <taxon>Bacillales</taxon>
        <taxon>Bacillaceae</taxon>
        <taxon>Halalkalibacter</taxon>
    </lineage>
</organism>
<name>A0A9X2CWL3_9BACI</name>
<protein>
    <submittedName>
        <fullName evidence="11">TrkH family potassium uptake protein</fullName>
    </submittedName>
</protein>
<keyword evidence="12" id="KW-1185">Reference proteome</keyword>
<feature type="transmembrane region" description="Helical" evidence="10">
    <location>
        <begin position="313"/>
        <end position="331"/>
    </location>
</feature>
<dbReference type="InterPro" id="IPR003445">
    <property type="entry name" value="Cat_transpt"/>
</dbReference>
<dbReference type="PANTHER" id="PTHR32024:SF1">
    <property type="entry name" value="KTR SYSTEM POTASSIUM UPTAKE PROTEIN B"/>
    <property type="match status" value="1"/>
</dbReference>
<keyword evidence="3" id="KW-1003">Cell membrane</keyword>
<feature type="transmembrane region" description="Helical" evidence="10">
    <location>
        <begin position="194"/>
        <end position="219"/>
    </location>
</feature>
<evidence type="ECO:0000256" key="10">
    <source>
        <dbReference type="SAM" id="Phobius"/>
    </source>
</evidence>
<dbReference type="Pfam" id="PF02386">
    <property type="entry name" value="TrkH"/>
    <property type="match status" value="1"/>
</dbReference>
<dbReference type="Proteomes" id="UP001139150">
    <property type="component" value="Unassembled WGS sequence"/>
</dbReference>
<evidence type="ECO:0000256" key="6">
    <source>
        <dbReference type="ARBA" id="ARBA00022958"/>
    </source>
</evidence>
<proteinExistence type="predicted"/>
<feature type="transmembrane region" description="Helical" evidence="10">
    <location>
        <begin position="46"/>
        <end position="67"/>
    </location>
</feature>
<evidence type="ECO:0000256" key="9">
    <source>
        <dbReference type="ARBA" id="ARBA00023136"/>
    </source>
</evidence>
<dbReference type="AlphaFoldDB" id="A0A9X2CWL3"/>
<dbReference type="PANTHER" id="PTHR32024">
    <property type="entry name" value="TRK SYSTEM POTASSIUM UPTAKE PROTEIN TRKG-RELATED"/>
    <property type="match status" value="1"/>
</dbReference>
<feature type="transmembrane region" description="Helical" evidence="10">
    <location>
        <begin position="79"/>
        <end position="104"/>
    </location>
</feature>
<dbReference type="InterPro" id="IPR004772">
    <property type="entry name" value="TrkH"/>
</dbReference>
<keyword evidence="9 10" id="KW-0472">Membrane</keyword>
<feature type="transmembrane region" description="Helical" evidence="10">
    <location>
        <begin position="161"/>
        <end position="182"/>
    </location>
</feature>
<evidence type="ECO:0000256" key="7">
    <source>
        <dbReference type="ARBA" id="ARBA00022989"/>
    </source>
</evidence>
<evidence type="ECO:0000256" key="2">
    <source>
        <dbReference type="ARBA" id="ARBA00022448"/>
    </source>
</evidence>
<keyword evidence="6" id="KW-0630">Potassium</keyword>
<evidence type="ECO:0000256" key="8">
    <source>
        <dbReference type="ARBA" id="ARBA00023065"/>
    </source>
</evidence>
<feature type="transmembrane region" description="Helical" evidence="10">
    <location>
        <begin position="231"/>
        <end position="250"/>
    </location>
</feature>
<comment type="subcellular location">
    <subcellularLocation>
        <location evidence="1">Cell membrane</location>
        <topology evidence="1">Multi-pass membrane protein</topology>
    </subcellularLocation>
</comment>
<accession>A0A9X2CWL3</accession>
<feature type="transmembrane region" description="Helical" evidence="10">
    <location>
        <begin position="287"/>
        <end position="307"/>
    </location>
</feature>
<feature type="transmembrane region" description="Helical" evidence="10">
    <location>
        <begin position="410"/>
        <end position="429"/>
    </location>
</feature>
<gene>
    <name evidence="11" type="ORF">MF646_20910</name>
</gene>
<dbReference type="NCBIfam" id="TIGR00933">
    <property type="entry name" value="2a38"/>
    <property type="match status" value="1"/>
</dbReference>
<dbReference type="GO" id="GO:0005886">
    <property type="term" value="C:plasma membrane"/>
    <property type="evidence" value="ECO:0007669"/>
    <property type="project" value="UniProtKB-SubCell"/>
</dbReference>
<evidence type="ECO:0000256" key="5">
    <source>
        <dbReference type="ARBA" id="ARBA00022692"/>
    </source>
</evidence>
<evidence type="ECO:0000256" key="4">
    <source>
        <dbReference type="ARBA" id="ARBA00022538"/>
    </source>
</evidence>
<evidence type="ECO:0000313" key="11">
    <source>
        <dbReference type="EMBL" id="MCL7749581.1"/>
    </source>
</evidence>
<evidence type="ECO:0000256" key="1">
    <source>
        <dbReference type="ARBA" id="ARBA00004651"/>
    </source>
</evidence>
<sequence length="446" mass="48302">MSFPKKGILHKRIHLSPPQTLALSFFLAIVIGTLLLKLPFATTEPIAWIDALFTATSATTVTGLVVVDTGTAFTVFGQVVIMILIQIGGLGLMTFAVLIVVVLGKKIGLKERMLVQEALNQTSIGGVIRLVKILFIFAVLMELIAVILLSIRWVPEYGWAFGIYTSIFHAISAFNNAGFSLWSDSLMGYVGDPAVNIIITLLFITGGIGFTVLSDLWHTKEFHRLSLHSKLMLVGTLVINVVAMLLLFTLEYTNPATLGTLDLMDKLWASYFQAVTPRTAGFNSIDIGSMTSGSIVFLLLLMFIGAGSASTGSGIKLTTFIVIVLAVITFLRGKNDTVAFERTIRLQMIIRSLAIVVISLFAIFFTILALSVTENAPFIMIVFEAFSAFGTVGLSMGLTGELSPLGKQIIIILMFIGRIGPLTLAFSLARAQKSSIRYPDGEVFTG</sequence>
<evidence type="ECO:0000256" key="3">
    <source>
        <dbReference type="ARBA" id="ARBA00022475"/>
    </source>
</evidence>
<feature type="transmembrane region" description="Helical" evidence="10">
    <location>
        <begin position="378"/>
        <end position="398"/>
    </location>
</feature>
<comment type="caution">
    <text evidence="11">The sequence shown here is derived from an EMBL/GenBank/DDBJ whole genome shotgun (WGS) entry which is preliminary data.</text>
</comment>
<keyword evidence="2" id="KW-0813">Transport</keyword>
<reference evidence="11" key="1">
    <citation type="submission" date="2022-02" db="EMBL/GenBank/DDBJ databases">
        <title>Halalkalibacter sp. nov. isolated from Lonar Lake, India.</title>
        <authorList>
            <person name="Joshi A."/>
            <person name="Thite S."/>
            <person name="Lodha T."/>
        </authorList>
    </citation>
    <scope>NUCLEOTIDE SEQUENCE</scope>
    <source>
        <strain evidence="11">MEB205</strain>
    </source>
</reference>
<keyword evidence="8" id="KW-0406">Ion transport</keyword>
<feature type="transmembrane region" description="Helical" evidence="10">
    <location>
        <begin position="352"/>
        <end position="372"/>
    </location>
</feature>